<feature type="domain" description="Potassium channel" evidence="10">
    <location>
        <begin position="162"/>
        <end position="240"/>
    </location>
</feature>
<dbReference type="Gene3D" id="1.20.5.110">
    <property type="match status" value="1"/>
</dbReference>
<proteinExistence type="predicted"/>
<comment type="caution">
    <text evidence="11">The sequence shown here is derived from an EMBL/GenBank/DDBJ whole genome shotgun (WGS) entry which is preliminary data.</text>
</comment>
<evidence type="ECO:0000256" key="8">
    <source>
        <dbReference type="SAM" id="MobiDB-lite"/>
    </source>
</evidence>
<evidence type="ECO:0000313" key="11">
    <source>
        <dbReference type="EMBL" id="MBI8990333.1"/>
    </source>
</evidence>
<dbReference type="EMBL" id="JAEIOS010000015">
    <property type="protein sequence ID" value="MBI8990333.1"/>
    <property type="molecule type" value="Genomic_DNA"/>
</dbReference>
<feature type="compositionally biased region" description="Basic residues" evidence="8">
    <location>
        <begin position="307"/>
        <end position="325"/>
    </location>
</feature>
<keyword evidence="12" id="KW-1185">Reference proteome</keyword>
<accession>A0A934IAH9</accession>
<reference evidence="11" key="1">
    <citation type="submission" date="2020-12" db="EMBL/GenBank/DDBJ databases">
        <title>Genome public.</title>
        <authorList>
            <person name="Sun Q."/>
        </authorList>
    </citation>
    <scope>NUCLEOTIDE SEQUENCE</scope>
    <source>
        <strain evidence="11">CCM 8863</strain>
    </source>
</reference>
<evidence type="ECO:0000259" key="10">
    <source>
        <dbReference type="Pfam" id="PF07885"/>
    </source>
</evidence>
<evidence type="ECO:0000256" key="5">
    <source>
        <dbReference type="ARBA" id="ARBA00023065"/>
    </source>
</evidence>
<evidence type="ECO:0000256" key="3">
    <source>
        <dbReference type="ARBA" id="ARBA00022692"/>
    </source>
</evidence>
<dbReference type="Gene3D" id="1.10.287.70">
    <property type="match status" value="1"/>
</dbReference>
<evidence type="ECO:0000256" key="7">
    <source>
        <dbReference type="ARBA" id="ARBA00023303"/>
    </source>
</evidence>
<feature type="transmembrane region" description="Helical" evidence="9">
    <location>
        <begin position="153"/>
        <end position="172"/>
    </location>
</feature>
<sequence>MPATPDESTRTTADPDQGMPFTARLKYAYLEVFHPEIPEDAPAQQRWEAKVEGPMIIVSVIFLVLFIWASIGRADARWTRIAEYGMWLTWWAFIVDYVARLYLAERRVRWFWLHFHEFLLVVLPWFRPLRLLRILPVIFLVQRFSASNKRVTVAAYTGVASVLLILISALAIYDVEHGNADSQIATFFDAVWWSIVTVTTVGYGDITPVTTSGRYIGIGVMLGGIAVAGVVTATFASWLVQQVEDEDTAAMQDQQRVVTRELKGLRREVAHLRGQISRMTEQQEQLLRHLSTTGEQPPVVSPEPPKKERHSRGKRGWPHRHKDSD</sequence>
<keyword evidence="7" id="KW-0407">Ion channel</keyword>
<evidence type="ECO:0000256" key="6">
    <source>
        <dbReference type="ARBA" id="ARBA00023136"/>
    </source>
</evidence>
<feature type="transmembrane region" description="Helical" evidence="9">
    <location>
        <begin position="84"/>
        <end position="103"/>
    </location>
</feature>
<dbReference type="Pfam" id="PF07885">
    <property type="entry name" value="Ion_trans_2"/>
    <property type="match status" value="1"/>
</dbReference>
<dbReference type="GO" id="GO:0001508">
    <property type="term" value="P:action potential"/>
    <property type="evidence" value="ECO:0007669"/>
    <property type="project" value="TreeGrafter"/>
</dbReference>
<dbReference type="GO" id="GO:0005249">
    <property type="term" value="F:voltage-gated potassium channel activity"/>
    <property type="evidence" value="ECO:0007669"/>
    <property type="project" value="InterPro"/>
</dbReference>
<keyword evidence="2" id="KW-0813">Transport</keyword>
<keyword evidence="5" id="KW-0406">Ion transport</keyword>
<dbReference type="Proteomes" id="UP000645966">
    <property type="component" value="Unassembled WGS sequence"/>
</dbReference>
<feature type="transmembrane region" description="Helical" evidence="9">
    <location>
        <begin position="55"/>
        <end position="72"/>
    </location>
</feature>
<dbReference type="GO" id="GO:0008076">
    <property type="term" value="C:voltage-gated potassium channel complex"/>
    <property type="evidence" value="ECO:0007669"/>
    <property type="project" value="InterPro"/>
</dbReference>
<keyword evidence="6 9" id="KW-0472">Membrane</keyword>
<keyword evidence="3 9" id="KW-0812">Transmembrane</keyword>
<organism evidence="11 12">
    <name type="scientific">Corynebacterium meridianum</name>
    <dbReference type="NCBI Taxonomy" id="2765363"/>
    <lineage>
        <taxon>Bacteria</taxon>
        <taxon>Bacillati</taxon>
        <taxon>Actinomycetota</taxon>
        <taxon>Actinomycetes</taxon>
        <taxon>Mycobacteriales</taxon>
        <taxon>Corynebacteriaceae</taxon>
        <taxon>Corynebacterium</taxon>
    </lineage>
</organism>
<gene>
    <name evidence="11" type="ORF">JDV75_11270</name>
</gene>
<dbReference type="InterPro" id="IPR013099">
    <property type="entry name" value="K_chnl_dom"/>
</dbReference>
<comment type="subcellular location">
    <subcellularLocation>
        <location evidence="1">Membrane</location>
        <topology evidence="1">Multi-pass membrane protein</topology>
    </subcellularLocation>
</comment>
<dbReference type="AlphaFoldDB" id="A0A934IAH9"/>
<evidence type="ECO:0000256" key="1">
    <source>
        <dbReference type="ARBA" id="ARBA00004141"/>
    </source>
</evidence>
<dbReference type="InterPro" id="IPR028325">
    <property type="entry name" value="VG_K_chnl"/>
</dbReference>
<dbReference type="PANTHER" id="PTHR11537">
    <property type="entry name" value="VOLTAGE-GATED POTASSIUM CHANNEL"/>
    <property type="match status" value="1"/>
</dbReference>
<feature type="compositionally biased region" description="Polar residues" evidence="8">
    <location>
        <begin position="283"/>
        <end position="295"/>
    </location>
</feature>
<feature type="region of interest" description="Disordered" evidence="8">
    <location>
        <begin position="283"/>
        <end position="325"/>
    </location>
</feature>
<evidence type="ECO:0000256" key="9">
    <source>
        <dbReference type="SAM" id="Phobius"/>
    </source>
</evidence>
<dbReference type="SUPFAM" id="SSF81324">
    <property type="entry name" value="Voltage-gated potassium channels"/>
    <property type="match status" value="1"/>
</dbReference>
<evidence type="ECO:0000313" key="12">
    <source>
        <dbReference type="Proteomes" id="UP000645966"/>
    </source>
</evidence>
<feature type="transmembrane region" description="Helical" evidence="9">
    <location>
        <begin position="215"/>
        <end position="240"/>
    </location>
</feature>
<protein>
    <submittedName>
        <fullName evidence="11">Ion transporter</fullName>
    </submittedName>
</protein>
<evidence type="ECO:0000256" key="2">
    <source>
        <dbReference type="ARBA" id="ARBA00022448"/>
    </source>
</evidence>
<dbReference type="RefSeq" id="WP_198739336.1">
    <property type="nucleotide sequence ID" value="NZ_JAEIOS010000015.1"/>
</dbReference>
<dbReference type="PANTHER" id="PTHR11537:SF254">
    <property type="entry name" value="POTASSIUM VOLTAGE-GATED CHANNEL PROTEIN SHAB"/>
    <property type="match status" value="1"/>
</dbReference>
<name>A0A934IAH9_9CORY</name>
<evidence type="ECO:0000256" key="4">
    <source>
        <dbReference type="ARBA" id="ARBA00022989"/>
    </source>
</evidence>
<keyword evidence="4 9" id="KW-1133">Transmembrane helix</keyword>